<dbReference type="HOGENOM" id="CLU_1381536_0_0_6"/>
<feature type="transmembrane region" description="Helical" evidence="1">
    <location>
        <begin position="6"/>
        <end position="26"/>
    </location>
</feature>
<keyword evidence="3" id="KW-1185">Reference proteome</keyword>
<gene>
    <name evidence="2" type="ORF">F964_01130</name>
</gene>
<keyword evidence="1" id="KW-1133">Transmembrane helix</keyword>
<dbReference type="EMBL" id="APPJ01000009">
    <property type="protein sequence ID" value="ENV17825.1"/>
    <property type="molecule type" value="Genomic_DNA"/>
</dbReference>
<dbReference type="AlphaFoldDB" id="N8YEU4"/>
<keyword evidence="1" id="KW-0812">Transmembrane</keyword>
<dbReference type="RefSeq" id="WP_004818475.1">
    <property type="nucleotide sequence ID" value="NZ_KB849456.1"/>
</dbReference>
<keyword evidence="1" id="KW-0472">Membrane</keyword>
<evidence type="ECO:0000313" key="2">
    <source>
        <dbReference type="EMBL" id="ENV17825.1"/>
    </source>
</evidence>
<feature type="transmembrane region" description="Helical" evidence="1">
    <location>
        <begin position="162"/>
        <end position="182"/>
    </location>
</feature>
<name>N8YEU4_ACIGI</name>
<dbReference type="eggNOG" id="ENOG5031S1Y">
    <property type="taxonomic scope" value="Bacteria"/>
</dbReference>
<protein>
    <submittedName>
        <fullName evidence="2">Uncharacterized protein</fullName>
    </submittedName>
</protein>
<organism evidence="2 3">
    <name type="scientific">Acinetobacter guillouiae NIPH 991</name>
    <dbReference type="NCBI Taxonomy" id="1217656"/>
    <lineage>
        <taxon>Bacteria</taxon>
        <taxon>Pseudomonadati</taxon>
        <taxon>Pseudomonadota</taxon>
        <taxon>Gammaproteobacteria</taxon>
        <taxon>Moraxellales</taxon>
        <taxon>Moraxellaceae</taxon>
        <taxon>Acinetobacter</taxon>
    </lineage>
</organism>
<proteinExistence type="predicted"/>
<feature type="transmembrane region" description="Helical" evidence="1">
    <location>
        <begin position="137"/>
        <end position="156"/>
    </location>
</feature>
<accession>N8YEU4</accession>
<comment type="caution">
    <text evidence="2">The sequence shown here is derived from an EMBL/GenBank/DDBJ whole genome shotgun (WGS) entry which is preliminary data.</text>
</comment>
<reference evidence="2 3" key="1">
    <citation type="submission" date="2013-02" db="EMBL/GenBank/DDBJ databases">
        <title>The Genome Sequence of Acinetobacter guillouiae NIPH 991.</title>
        <authorList>
            <consortium name="The Broad Institute Genome Sequencing Platform"/>
            <consortium name="The Broad Institute Genome Sequencing Center for Infectious Disease"/>
            <person name="Cerqueira G."/>
            <person name="Feldgarden M."/>
            <person name="Courvalin P."/>
            <person name="Perichon B."/>
            <person name="Grillot-Courvalin C."/>
            <person name="Clermont D."/>
            <person name="Rocha E."/>
            <person name="Yoon E.-J."/>
            <person name="Nemec A."/>
            <person name="Walker B."/>
            <person name="Young S.K."/>
            <person name="Zeng Q."/>
            <person name="Gargeya S."/>
            <person name="Fitzgerald M."/>
            <person name="Haas B."/>
            <person name="Abouelleil A."/>
            <person name="Alvarado L."/>
            <person name="Arachchi H.M."/>
            <person name="Berlin A.M."/>
            <person name="Chapman S.B."/>
            <person name="Dewar J."/>
            <person name="Goldberg J."/>
            <person name="Griggs A."/>
            <person name="Gujja S."/>
            <person name="Hansen M."/>
            <person name="Howarth C."/>
            <person name="Imamovic A."/>
            <person name="Larimer J."/>
            <person name="McCowan C."/>
            <person name="Murphy C."/>
            <person name="Neiman D."/>
            <person name="Pearson M."/>
            <person name="Priest M."/>
            <person name="Roberts A."/>
            <person name="Saif S."/>
            <person name="Shea T."/>
            <person name="Sisk P."/>
            <person name="Sykes S."/>
            <person name="Wortman J."/>
            <person name="Nusbaum C."/>
            <person name="Birren B."/>
        </authorList>
    </citation>
    <scope>NUCLEOTIDE SEQUENCE [LARGE SCALE GENOMIC DNA]</scope>
    <source>
        <strain evidence="2 3">NIPH 991</strain>
    </source>
</reference>
<sequence>MQNMIVQIIVALLSFSLFGVGVKYIFSPHYRFQLNKKKFAEKQKGVEELYVIYKEYIQTDDKLPPFVLDAKVNTCLGTDRYDYRLIFLLIKGNFATVESSAKRILDAWPFLDIEYLGNDIRLITYLNLTVVRFWRKIILGIYLILCVFLAVLIISFKWLGDWFFLIMVCTIGLMYLCIWIGSKFSTILSVERIINNS</sequence>
<evidence type="ECO:0000313" key="3">
    <source>
        <dbReference type="Proteomes" id="UP000013148"/>
    </source>
</evidence>
<dbReference type="PATRIC" id="fig|1217656.3.peg.1108"/>
<evidence type="ECO:0000256" key="1">
    <source>
        <dbReference type="SAM" id="Phobius"/>
    </source>
</evidence>
<dbReference type="Proteomes" id="UP000013148">
    <property type="component" value="Unassembled WGS sequence"/>
</dbReference>